<dbReference type="PATRIC" id="fig|29447.3.peg.2263"/>
<keyword evidence="1" id="KW-0472">Membrane</keyword>
<gene>
    <name evidence="2" type="ordered locus">XALc_2299</name>
</gene>
<dbReference type="AlphaFoldDB" id="D2UF23"/>
<evidence type="ECO:0000313" key="2">
    <source>
        <dbReference type="EMBL" id="CBA16780.1"/>
    </source>
</evidence>
<reference evidence="2 3" key="1">
    <citation type="journal article" date="2009" name="BMC Genomics">
        <title>The complete genome sequence of Xanthomonas albilineans provides new insights into the reductive genome evolution of the xylem-limited Xanthomonadaceae.</title>
        <authorList>
            <person name="Pieretti I."/>
            <person name="Royer M."/>
            <person name="Barbe V."/>
            <person name="Carrere S."/>
            <person name="Koebnik R."/>
            <person name="Cociancich S."/>
            <person name="Couloux A."/>
            <person name="Darrasse A."/>
            <person name="Gouzy J."/>
            <person name="Jacques M.A."/>
            <person name="Lauber E."/>
            <person name="Manceau C."/>
            <person name="Mangenot S."/>
            <person name="Poussier S."/>
            <person name="Segurens B."/>
            <person name="Szurek B."/>
            <person name="Verdier V."/>
            <person name="Arlat M."/>
            <person name="Rott P."/>
        </authorList>
    </citation>
    <scope>NUCLEOTIDE SEQUENCE [LARGE SCALE GENOMIC DNA]</scope>
    <source>
        <strain evidence="3">GPE PC73 / CFBP 7063</strain>
    </source>
</reference>
<dbReference type="EMBL" id="FP565176">
    <property type="protein sequence ID" value="CBA16780.1"/>
    <property type="molecule type" value="Genomic_DNA"/>
</dbReference>
<organism evidence="2 3">
    <name type="scientific">Xanthomonas albilineans (strain GPE PC73 / CFBP 7063)</name>
    <dbReference type="NCBI Taxonomy" id="380358"/>
    <lineage>
        <taxon>Bacteria</taxon>
        <taxon>Pseudomonadati</taxon>
        <taxon>Pseudomonadota</taxon>
        <taxon>Gammaproteobacteria</taxon>
        <taxon>Lysobacterales</taxon>
        <taxon>Lysobacteraceae</taxon>
        <taxon>Xanthomonas</taxon>
    </lineage>
</organism>
<evidence type="ECO:0000313" key="3">
    <source>
        <dbReference type="Proteomes" id="UP000001890"/>
    </source>
</evidence>
<protein>
    <submittedName>
        <fullName evidence="2">Uncharacterized protein</fullName>
    </submittedName>
</protein>
<dbReference type="STRING" id="380358.XALC_2299"/>
<accession>D2UF23</accession>
<dbReference type="OrthoDB" id="5998800at2"/>
<feature type="transmembrane region" description="Helical" evidence="1">
    <location>
        <begin position="149"/>
        <end position="170"/>
    </location>
</feature>
<dbReference type="KEGG" id="xal:XALC_2299"/>
<dbReference type="GeneID" id="57877609"/>
<evidence type="ECO:0000256" key="1">
    <source>
        <dbReference type="SAM" id="Phobius"/>
    </source>
</evidence>
<sequence length="171" mass="19079">MNRNLPPPLVADALARGKIIQAIKLLRTHRDMDLQSAKLQVESWLHADAAQLVAQRLDRYAMGRVSAVVDKDARELPISSAIEPRLPPAAEMALHCGERRKAARLIFDHYPEMSLREAIVMVQRYRRLELSVAAGPTVAAGKRASVWRWGIPGLLFAVAVAVAAVAWWLYR</sequence>
<proteinExistence type="predicted"/>
<dbReference type="Proteomes" id="UP000001890">
    <property type="component" value="Chromosome"/>
</dbReference>
<keyword evidence="1" id="KW-1133">Transmembrane helix</keyword>
<keyword evidence="1" id="KW-0812">Transmembrane</keyword>
<keyword evidence="3" id="KW-1185">Reference proteome</keyword>
<dbReference type="RefSeq" id="WP_012916778.1">
    <property type="nucleotide sequence ID" value="NC_013722.1"/>
</dbReference>
<name>D2UF23_XANAP</name>